<dbReference type="EMBL" id="NTKD01000052">
    <property type="protein sequence ID" value="PDH37158.1"/>
    <property type="molecule type" value="Genomic_DNA"/>
</dbReference>
<evidence type="ECO:0000313" key="1">
    <source>
        <dbReference type="EMBL" id="PDH37158.1"/>
    </source>
</evidence>
<dbReference type="PANTHER" id="PTHR35175:SF2">
    <property type="entry name" value="DUF1289 DOMAIN-CONTAINING PROTEIN"/>
    <property type="match status" value="1"/>
</dbReference>
<protein>
    <submittedName>
        <fullName evidence="1">DUF1289 domain-containing protein</fullName>
    </submittedName>
</protein>
<dbReference type="InterPro" id="IPR010710">
    <property type="entry name" value="DUF1289"/>
</dbReference>
<name>A0A2A5WLL1_9GAMM</name>
<dbReference type="Pfam" id="PF06945">
    <property type="entry name" value="DUF1289"/>
    <property type="match status" value="1"/>
</dbReference>
<proteinExistence type="predicted"/>
<comment type="caution">
    <text evidence="1">The sequence shown here is derived from an EMBL/GenBank/DDBJ whole genome shotgun (WGS) entry which is preliminary data.</text>
</comment>
<accession>A0A2A5WLL1</accession>
<evidence type="ECO:0000313" key="2">
    <source>
        <dbReference type="Proteomes" id="UP000219327"/>
    </source>
</evidence>
<reference evidence="1 2" key="1">
    <citation type="submission" date="2017-08" db="EMBL/GenBank/DDBJ databases">
        <title>Fine stratification of microbial communities through a metagenomic profile of the photic zone.</title>
        <authorList>
            <person name="Haro-Moreno J.M."/>
            <person name="Lopez-Perez M."/>
            <person name="De La Torre J."/>
            <person name="Picazo A."/>
            <person name="Camacho A."/>
            <person name="Rodriguez-Valera F."/>
        </authorList>
    </citation>
    <scope>NUCLEOTIDE SEQUENCE [LARGE SCALE GENOMIC DNA]</scope>
    <source>
        <strain evidence="1">MED-G24</strain>
    </source>
</reference>
<gene>
    <name evidence="1" type="ORF">CNE99_08500</name>
</gene>
<organism evidence="1 2">
    <name type="scientific">OM182 bacterium MED-G24</name>
    <dbReference type="NCBI Taxonomy" id="1986255"/>
    <lineage>
        <taxon>Bacteria</taxon>
        <taxon>Pseudomonadati</taxon>
        <taxon>Pseudomonadota</taxon>
        <taxon>Gammaproteobacteria</taxon>
        <taxon>OMG group</taxon>
        <taxon>OM182 clade</taxon>
    </lineage>
</organism>
<dbReference type="Proteomes" id="UP000219327">
    <property type="component" value="Unassembled WGS sequence"/>
</dbReference>
<sequence>MGKSKVKQNNSPCIDVCKFSAPHGWCVGCGRTRQECKQWKGMKPYARNALLSQLKKRLSRLEG</sequence>
<dbReference type="PANTHER" id="PTHR35175">
    <property type="entry name" value="DUF1289 DOMAIN-CONTAINING PROTEIN"/>
    <property type="match status" value="1"/>
</dbReference>
<dbReference type="AlphaFoldDB" id="A0A2A5WLL1"/>